<dbReference type="InterPro" id="IPR029063">
    <property type="entry name" value="SAM-dependent_MTases_sf"/>
</dbReference>
<organism evidence="1 2">
    <name type="scientific">Acetatifactor muris</name>
    <dbReference type="NCBI Taxonomy" id="879566"/>
    <lineage>
        <taxon>Bacteria</taxon>
        <taxon>Bacillati</taxon>
        <taxon>Bacillota</taxon>
        <taxon>Clostridia</taxon>
        <taxon>Lachnospirales</taxon>
        <taxon>Lachnospiraceae</taxon>
        <taxon>Acetatifactor</taxon>
    </lineage>
</organism>
<reference evidence="1 2" key="1">
    <citation type="submission" date="2018-01" db="EMBL/GenBank/DDBJ databases">
        <authorList>
            <person name="Gaut B.S."/>
            <person name="Morton B.R."/>
            <person name="Clegg M.T."/>
            <person name="Duvall M.R."/>
        </authorList>
    </citation>
    <scope>NUCLEOTIDE SEQUENCE [LARGE SCALE GENOMIC DNA]</scope>
    <source>
        <strain evidence="1">GP69</strain>
    </source>
</reference>
<dbReference type="AlphaFoldDB" id="A0A2K4ZES3"/>
<dbReference type="SUPFAM" id="SSF53335">
    <property type="entry name" value="S-adenosyl-L-methionine-dependent methyltransferases"/>
    <property type="match status" value="1"/>
</dbReference>
<keyword evidence="2" id="KW-1185">Reference proteome</keyword>
<dbReference type="EMBL" id="OFSM01000007">
    <property type="protein sequence ID" value="SOY28961.1"/>
    <property type="molecule type" value="Genomic_DNA"/>
</dbReference>
<evidence type="ECO:0000313" key="2">
    <source>
        <dbReference type="Proteomes" id="UP000236311"/>
    </source>
</evidence>
<dbReference type="OrthoDB" id="2023634at2"/>
<evidence type="ECO:0000313" key="1">
    <source>
        <dbReference type="EMBL" id="SOY28961.1"/>
    </source>
</evidence>
<gene>
    <name evidence="1" type="ORF">AMURIS_01676</name>
</gene>
<dbReference type="Proteomes" id="UP000236311">
    <property type="component" value="Unassembled WGS sequence"/>
</dbReference>
<accession>A0A2K4ZES3</accession>
<evidence type="ECO:0008006" key="3">
    <source>
        <dbReference type="Google" id="ProtNLM"/>
    </source>
</evidence>
<proteinExistence type="predicted"/>
<name>A0A2K4ZES3_9FIRM</name>
<sequence>MEYVGNILYDKKLLDTSRRFIIFGTGIYGHRILNFMDLNGVKRNIVCFCDSNIVKSGQYIEGIPVCWVNDAIAQYSGTEFLIAGKYVREMYRTLNENFIGKIHILLI</sequence>
<dbReference type="RefSeq" id="WP_103239022.1">
    <property type="nucleotide sequence ID" value="NZ_JANJZD010000022.1"/>
</dbReference>
<dbReference type="Gene3D" id="3.40.50.720">
    <property type="entry name" value="NAD(P)-binding Rossmann-like Domain"/>
    <property type="match status" value="1"/>
</dbReference>
<protein>
    <recommendedName>
        <fullName evidence="3">PglD N-terminal domain-containing protein</fullName>
    </recommendedName>
</protein>